<feature type="signal peptide" evidence="5">
    <location>
        <begin position="1"/>
        <end position="15"/>
    </location>
</feature>
<dbReference type="PANTHER" id="PTHR43050">
    <property type="entry name" value="SERINE / THREONINE RACEMASE FAMILY MEMBER"/>
    <property type="match status" value="1"/>
</dbReference>
<dbReference type="GO" id="GO:0000287">
    <property type="term" value="F:magnesium ion binding"/>
    <property type="evidence" value="ECO:0007669"/>
    <property type="project" value="TreeGrafter"/>
</dbReference>
<dbReference type="EMBL" id="NAJP01000061">
    <property type="protein sequence ID" value="TKA36342.1"/>
    <property type="molecule type" value="Genomic_DNA"/>
</dbReference>
<evidence type="ECO:0000256" key="3">
    <source>
        <dbReference type="ARBA" id="ARBA00022898"/>
    </source>
</evidence>
<dbReference type="GO" id="GO:0018114">
    <property type="term" value="F:threonine racemase activity"/>
    <property type="evidence" value="ECO:0007669"/>
    <property type="project" value="TreeGrafter"/>
</dbReference>
<evidence type="ECO:0000259" key="6">
    <source>
        <dbReference type="Pfam" id="PF00291"/>
    </source>
</evidence>
<dbReference type="GO" id="GO:0030378">
    <property type="term" value="F:serine racemase activity"/>
    <property type="evidence" value="ECO:0007669"/>
    <property type="project" value="TreeGrafter"/>
</dbReference>
<dbReference type="InterPro" id="IPR001926">
    <property type="entry name" value="TrpB-like_PALP"/>
</dbReference>
<dbReference type="GO" id="GO:0005524">
    <property type="term" value="F:ATP binding"/>
    <property type="evidence" value="ECO:0007669"/>
    <property type="project" value="TreeGrafter"/>
</dbReference>
<feature type="domain" description="Neuraminidase-like" evidence="8">
    <location>
        <begin position="2087"/>
        <end position="2261"/>
    </location>
</feature>
<evidence type="ECO:0008006" key="12">
    <source>
        <dbReference type="Google" id="ProtNLM"/>
    </source>
</evidence>
<evidence type="ECO:0000256" key="2">
    <source>
        <dbReference type="ARBA" id="ARBA00010869"/>
    </source>
</evidence>
<feature type="region of interest" description="Disordered" evidence="4">
    <location>
        <begin position="1307"/>
        <end position="1327"/>
    </location>
</feature>
<proteinExistence type="inferred from homology"/>
<dbReference type="GO" id="GO:0003941">
    <property type="term" value="F:L-serine ammonia-lyase activity"/>
    <property type="evidence" value="ECO:0007669"/>
    <property type="project" value="TreeGrafter"/>
</dbReference>
<dbReference type="SUPFAM" id="SSF53686">
    <property type="entry name" value="Tryptophan synthase beta subunit-like PLP-dependent enzymes"/>
    <property type="match status" value="1"/>
</dbReference>
<dbReference type="InterPro" id="IPR041079">
    <property type="entry name" value="Neuraminidase-like"/>
</dbReference>
<dbReference type="InterPro" id="IPR036052">
    <property type="entry name" value="TrpB-like_PALP_sf"/>
</dbReference>
<accession>A0A4U0UM87</accession>
<comment type="caution">
    <text evidence="10">The sequence shown here is derived from an EMBL/GenBank/DDBJ whole genome shotgun (WGS) entry which is preliminary data.</text>
</comment>
<evidence type="ECO:0000256" key="4">
    <source>
        <dbReference type="SAM" id="MobiDB-lite"/>
    </source>
</evidence>
<dbReference type="Pfam" id="PF00291">
    <property type="entry name" value="PALP"/>
    <property type="match status" value="1"/>
</dbReference>
<evidence type="ECO:0000256" key="5">
    <source>
        <dbReference type="SAM" id="SignalP"/>
    </source>
</evidence>
<feature type="compositionally biased region" description="Polar residues" evidence="4">
    <location>
        <begin position="1415"/>
        <end position="1437"/>
    </location>
</feature>
<protein>
    <recommendedName>
        <fullName evidence="12">PA14 domain-containing protein</fullName>
    </recommendedName>
</protein>
<evidence type="ECO:0000259" key="8">
    <source>
        <dbReference type="Pfam" id="PF18413"/>
    </source>
</evidence>
<comment type="similarity">
    <text evidence="2">Belongs to the serine/threonine dehydratase family.</text>
</comment>
<comment type="cofactor">
    <cofactor evidence="1">
        <name>pyridoxal 5'-phosphate</name>
        <dbReference type="ChEBI" id="CHEBI:597326"/>
    </cofactor>
</comment>
<dbReference type="InterPro" id="IPR040840">
    <property type="entry name" value="TcA_TcB_BD"/>
</dbReference>
<dbReference type="Pfam" id="PF20220">
    <property type="entry name" value="ABC_toxin_N"/>
    <property type="match status" value="1"/>
</dbReference>
<keyword evidence="3" id="KW-0663">Pyridoxal phosphate</keyword>
<keyword evidence="5" id="KW-0732">Signal</keyword>
<feature type="domain" description="ABC toxin N-terminal" evidence="9">
    <location>
        <begin position="1933"/>
        <end position="2056"/>
    </location>
</feature>
<dbReference type="Gene3D" id="3.40.50.1100">
    <property type="match status" value="2"/>
</dbReference>
<dbReference type="GO" id="GO:0008721">
    <property type="term" value="F:D-serine ammonia-lyase activity"/>
    <property type="evidence" value="ECO:0007669"/>
    <property type="project" value="TreeGrafter"/>
</dbReference>
<dbReference type="Pfam" id="PF18413">
    <property type="entry name" value="Neuraminidase"/>
    <property type="match status" value="1"/>
</dbReference>
<reference evidence="10 11" key="1">
    <citation type="submission" date="2017-03" db="EMBL/GenBank/DDBJ databases">
        <title>Genomes of endolithic fungi from Antarctica.</title>
        <authorList>
            <person name="Coleine C."/>
            <person name="Masonjones S."/>
            <person name="Stajich J.E."/>
        </authorList>
    </citation>
    <scope>NUCLEOTIDE SEQUENCE [LARGE SCALE GENOMIC DNA]</scope>
    <source>
        <strain evidence="10 11">CCFEE 5311</strain>
    </source>
</reference>
<evidence type="ECO:0000259" key="7">
    <source>
        <dbReference type="Pfam" id="PF18276"/>
    </source>
</evidence>
<dbReference type="Pfam" id="PF18276">
    <property type="entry name" value="TcA_TcB_BD"/>
    <property type="match status" value="1"/>
</dbReference>
<dbReference type="InterPro" id="IPR046839">
    <property type="entry name" value="ABC_toxin_N"/>
</dbReference>
<name>A0A4U0UM87_9PEZI</name>
<dbReference type="Proteomes" id="UP000310066">
    <property type="component" value="Unassembled WGS sequence"/>
</dbReference>
<organism evidence="10 11">
    <name type="scientific">Friedmanniomyces endolithicus</name>
    <dbReference type="NCBI Taxonomy" id="329885"/>
    <lineage>
        <taxon>Eukaryota</taxon>
        <taxon>Fungi</taxon>
        <taxon>Dikarya</taxon>
        <taxon>Ascomycota</taxon>
        <taxon>Pezizomycotina</taxon>
        <taxon>Dothideomycetes</taxon>
        <taxon>Dothideomycetidae</taxon>
        <taxon>Mycosphaerellales</taxon>
        <taxon>Teratosphaeriaceae</taxon>
        <taxon>Friedmanniomyces</taxon>
    </lineage>
</organism>
<dbReference type="STRING" id="329885.A0A4U0UM87"/>
<gene>
    <name evidence="10" type="ORF">B0A54_13276</name>
</gene>
<sequence length="3885" mass="422359">MAAALLAILLPIVEPLGEKLLGSLRDYLHAALDDFHRKHPGQTFWDVAKQSITTWATDHNVVKQVLDKLHLTAFVATTSNGSAKLLDWVSKDPTDVKTPSDFAFHFDTAKIAAVIGGLPHEAALIRNRIFHHEPGAALAGAVNAGKVQLASSNPAVMKDVSQTLSNMSGRDVLDKTPATIIAEKPSVIEHVPLERMGVVTNELRRINRMGGLASSPKAVEALSKQSRTDTASLTSIPRQAAIAALATSMGPVEATQVVDMAVVKRQRYENVLVKLLQYVRGTGLAAIDGPDSIQTRMRNVLVGSTGDIGLENLFGSMDQLLVAESATVYSMASYLVDLLEFLRHSSVNTNALPSAQTAAGEADNISGTALEYFFRRRPDIGNLLLTEDNTDTTIPFIDLSNEIMESFIVNLTSYDNDANTPKQAQIDAFNVQGKTADDLLSQPQYVNMAAYRELAAVAHPMTLPYSQPLDAQRLFLQLLKVSRADLAEAFRPRVIEIDPSDRSAATVALEIEVAKLQRRALDNQVACEWLSIIQEDFMILTQQAFWDKEYFESTEGTTLTDTQYQQDCISLKPTSECWGYSSNEAMLSTDGTTRAGLCWVEKQFLPRAGIAYTDLIDIVQTDFINPGYPVGQNRAIFESLQFSYTFLQTLVDQELSSPTKRYRRLADFLVRSKKIVDLVPLLQDVTSKLRSRDTEPSANDQSKTASITESAVRDWVMGNFERMGHVIVLDSGESPTLEVSGMIIATRTSSGPAPPMAPTSMSNFTADGKILDDSKAEVASGWVANLAADGTLTDRSGTVIAHVQISGRVVYGNPIDDNGINSKYPDLSFLLVLPGGRMSTSEWVISDSCLKFVPFESFNHTTRNAEWTEVEDLGGAGNIENLRLIHLNGTPLTVAEWDRFQRFIRLWQKLGWTLSETDRAIAGLYKAPATMTQPEGTIRIPTSNGSNPGAKFKDLVTFGNFVDVAESDDAGTPGSPATVRPADVDADVIKQMAAVVRLLPLTGLTLEQLLSFYTNISFKGRTSIFYRSFFTSNLRGTDSAFSLDANGDSSLDSSAKLSDHASTISAAFGIAQTDILYLLAQSKIAKSTLQLVDVLDMTNISWVYRYTLLARVLNARITDLDDVLTAFTTDVTLPGQLNPNELPLGDPFSSPMVFVNVLTVWHQMHDMQMPWTEFRYIVDTVPTPNDPLAPSKMDSLLLAKALQDDITTIEAAHPLVSGPVTDDTVTASATLVFDEVTVASIISLLHGSTVYSTSAPTLTESDATAVKGLLPGRLFKYVASSETAPASIQWTGILSVEEVAALKSAIDKPGNHSKPGPGTDVTATTAPGRTEEQLAWIDAVDRWVIAASQCREFFFDKLAYMFPVEAQAAETTSTPELLASDPIPADGKGLQAVVAGPTTNGVATHALPGSKTDKSAASSSVLKTDTNRTSASPLTSDQSFQNKSTYLLGYLVPLIRKQLMHRSMIDTVIAKTGFQDRNVAETMMDNILTVDYFPAPDQTAGGSSKASSQRLVTQTKSENAVSFLTNTVGTDASVWRGYLQTTLPASTYVFYLSNDDNTKTVQDTAGFTLYGPPSSGMRVTDWKTDPRTGKMSTISKPIKLPAGSYMLELPVAMKPYLQWSHDNGPERRVESEALSWQGYLTIPASDTYVFSVNATPYTAGPPSIWIDRVEMQLRPQYAASAGLPASVTYCTEPLYIDASKLHILQYPDAALSGLQWSSSGLPRTSVPNTALLSNFAGDRMQALFTKMTKMALLLNRFTLSPDELLYIHTNPTFFAGLNFDGLSNVTQWTRLSNYAKLRDTLPAKTDQTLLELFGWASSSARDTSAETMLEQVRAATSWPVEGLTEILAQANFLEGTVKDFTDERALLRLQQLVSLSAQIGVQPGQLFTWARPLGTGTADFYRHSTHATDIQKVARSHFDADSWTLAVRPINNTLRQHQNSALIAYLLTQRTFTDANQIVDADSLFEFFLIDVQTGPLVETSRIKQAIASVQTFVQRCFLGMERGKGVPPDALDSHQWDWMQRYTVWEANRKVFLYPENYLEPSLRDDKTDFFRQLESDLLQKNMSQDTVRAAVRSYVYSVDGVANLKAVTMYLSYNQVDSNKIDEVHVIARTRQTPFQYYYTSFTPAHVSPPESKLSADQGLDITADQSHTGTWTGWQLVQVDIPHYNTQTATNAGGDALIGNHVALVVLNGRLLLFIAQMVVKTAPGDPFAGSANYSSMSSDFAAKAKPFSLWDISLSWTEFRDGKWTPRVTCPDSVSDKDVTGLPPIQNYCLVPCEVKADAAPATPTKFLKIFLGRQLQTTTLGTWTFNGTTLSLAPTSGPSEMSTWMSDPPPFLFTFDSPQVKSSIAPHLAGENPVPTTSVKSAVRPMLNGSAPSAHGGESVNGVGSTAAAGSDAIDGNELASDSKVVANKVSTAQPAFQGLSPSVGGKVIGGKILDASPAGALMKNGEDPRHIVSELGLFQGVFGLRISSGKMAELHTLQAIETPVASAAVRSTREVVSIQDADDKSFVTPNATNDLPSGPLVTLTQGAQAKFYQGHIHDLVSAASGQGDLSEVFAALNGSAMMAEASDMFGSVAGRADEQSQLYSIYNWELGLHCPMILADRLFKAQQYDQALRVCQYIFNPMSAGSASDAGRFWTFAPFQDLMRHQVSLETAMQDYQSVEDWRNNALQPHLVARERPQAYMRWVVMTYIRILTAYGDSLFQQNTMESVQMAVQYYVLASHIYGNRGQRVPRRNNITPASYNMLAGRFDAFGNVIVQLEEAFPFSNQTTLPVGRVAKSQNMFTARIFGFAATEYFAVPDNADLRALAATIDDRLFKIRNSQDMNGVTRILPLYDPPIDPALLVQAAAQGLSLSSVVASLNSTLADCRFPRLLQKAFELVSEVKSIGQTLISIRERGDSETLAMTQNQQDLALNNITMAHKKLAVDEASAALVQLQYSRLGAVSRLTFYLKQVGGDLSGIPSLDAEFQQLQAQIDAPVTEGGLGLSPIEQESLTKASLANDASGGVAALELVAGILHALPNPEISTQPLGLGVITKWGPENLAAIASTGARAVQVAADQLSYQSSNALQKSQYQRAIQDRILQANTAGYEASNIDKQIVVAKIHLALAGKEIEMQQQQIDSAQAVSSFLRSKYTNADLYSWLTGKTQTSYYTLYTTALTLATKAQKAFELERPNRKPNSYIQPGYWDASRDGMLAGEALYLALKQLESAALDDKGYTFEVTKSVSLRQLDALQLLRLRELGTCDIDIPETLFDMDFPGHYMRRIRSVSVTVPCLVGPYTTVNATLTLLSSKLRVKPAQGSDDYAEQTGSGGLDSRFVTGNTPISSIAVCNGQNDAGAFQLDFGEETMRYLPFEGAGTISKWRLELPPYRDFRQFAYDTITDVILQIRYTSIDGGATHRQMAKQSVMGFVNQSQSGSSSGGGLRTLLDLKNDYASAWSRLAKSEAAPAVPTHPAGAAPPAPSDPVLLLPNLSNRLPYYVQPRTPDQILATDIWVITASSMPSKLSDPPALALSTSTEWQQFSQGVSLDSVSSGTSSPTYAYQYHCALSQPMAMSSWNLKLGKDFLSTPRCYMVIGYTLKPSANAAPNWKNEGNHAQALALAAKTHGVPAHIVMPTISTPSKIAGTKSHGANVMFSRSTSVEREAVVAEVMGRTGATLVPPYDHPDIILGQGTQALELEEQVKRLLEVEPGVGVPGRNGLDAVIAPIGGGGMLSGICTALQGTGIKVFGAEPRFEGANDAEEGLRLGKRVESVKTLTIADGLRTPVGEIPWSIISDKEKLAGIYSVTEEQIKAALRLAMERAKLFIEPSAAVPLAVMLYNEDFRRLVEREAGEEGWNVGIVLSGGNTTMEAIAKLFEAPTKVAERAEGVVSVNGERVAENVAG</sequence>
<evidence type="ECO:0000259" key="9">
    <source>
        <dbReference type="Pfam" id="PF20220"/>
    </source>
</evidence>
<feature type="domain" description="Tc toxin complex TcA C-terminal TcB-binding" evidence="7">
    <location>
        <begin position="3100"/>
        <end position="3394"/>
    </location>
</feature>
<dbReference type="PANTHER" id="PTHR43050:SF1">
    <property type="entry name" value="SERINE RACEMASE"/>
    <property type="match status" value="1"/>
</dbReference>
<feature type="domain" description="Tryptophan synthase beta chain-like PALP" evidence="6">
    <location>
        <begin position="3594"/>
        <end position="3846"/>
    </location>
</feature>
<feature type="region of interest" description="Disordered" evidence="4">
    <location>
        <begin position="1401"/>
        <end position="1437"/>
    </location>
</feature>
<evidence type="ECO:0000256" key="1">
    <source>
        <dbReference type="ARBA" id="ARBA00001933"/>
    </source>
</evidence>
<feature type="chain" id="PRO_5020748094" description="PA14 domain-containing protein" evidence="5">
    <location>
        <begin position="16"/>
        <end position="3885"/>
    </location>
</feature>
<evidence type="ECO:0000313" key="11">
    <source>
        <dbReference type="Proteomes" id="UP000310066"/>
    </source>
</evidence>
<dbReference type="GO" id="GO:0030170">
    <property type="term" value="F:pyridoxal phosphate binding"/>
    <property type="evidence" value="ECO:0007669"/>
    <property type="project" value="TreeGrafter"/>
</dbReference>
<dbReference type="OrthoDB" id="4940706at2759"/>
<evidence type="ECO:0000313" key="10">
    <source>
        <dbReference type="EMBL" id="TKA36342.1"/>
    </source>
</evidence>